<evidence type="ECO:0000256" key="1">
    <source>
        <dbReference type="SAM" id="Phobius"/>
    </source>
</evidence>
<sequence>MYMEYYDICKEVEYYFTHVRAAGHRTPAGAWSPWNNIEVQRLTLHFYASRPIGFLISVAGFAGGAWARINFYQKSYKIEFQILVISAPGAGDVTSARAWRVRSVSGDQRRAGCRRRRPNGLNLIKPELICPKDAFHSNVRLD</sequence>
<protein>
    <submittedName>
        <fullName evidence="2">Uncharacterized protein</fullName>
    </submittedName>
</protein>
<keyword evidence="1" id="KW-0812">Transmembrane</keyword>
<reference evidence="2 3" key="1">
    <citation type="journal article" date="2019" name="Commun. Biol.">
        <title>The bagworm genome reveals a unique fibroin gene that provides high tensile strength.</title>
        <authorList>
            <person name="Kono N."/>
            <person name="Nakamura H."/>
            <person name="Ohtoshi R."/>
            <person name="Tomita M."/>
            <person name="Numata K."/>
            <person name="Arakawa K."/>
        </authorList>
    </citation>
    <scope>NUCLEOTIDE SEQUENCE [LARGE SCALE GENOMIC DNA]</scope>
</reference>
<feature type="transmembrane region" description="Helical" evidence="1">
    <location>
        <begin position="52"/>
        <end position="71"/>
    </location>
</feature>
<keyword evidence="1" id="KW-1133">Transmembrane helix</keyword>
<dbReference type="AlphaFoldDB" id="A0A4C1SYH1"/>
<comment type="caution">
    <text evidence="2">The sequence shown here is derived from an EMBL/GenBank/DDBJ whole genome shotgun (WGS) entry which is preliminary data.</text>
</comment>
<organism evidence="2 3">
    <name type="scientific">Eumeta variegata</name>
    <name type="common">Bagworm moth</name>
    <name type="synonym">Eumeta japonica</name>
    <dbReference type="NCBI Taxonomy" id="151549"/>
    <lineage>
        <taxon>Eukaryota</taxon>
        <taxon>Metazoa</taxon>
        <taxon>Ecdysozoa</taxon>
        <taxon>Arthropoda</taxon>
        <taxon>Hexapoda</taxon>
        <taxon>Insecta</taxon>
        <taxon>Pterygota</taxon>
        <taxon>Neoptera</taxon>
        <taxon>Endopterygota</taxon>
        <taxon>Lepidoptera</taxon>
        <taxon>Glossata</taxon>
        <taxon>Ditrysia</taxon>
        <taxon>Tineoidea</taxon>
        <taxon>Psychidae</taxon>
        <taxon>Oiketicinae</taxon>
        <taxon>Eumeta</taxon>
    </lineage>
</organism>
<gene>
    <name evidence="2" type="ORF">EVAR_101413_1</name>
</gene>
<name>A0A4C1SYH1_EUMVA</name>
<evidence type="ECO:0000313" key="2">
    <source>
        <dbReference type="EMBL" id="GBP06228.1"/>
    </source>
</evidence>
<keyword evidence="3" id="KW-1185">Reference proteome</keyword>
<accession>A0A4C1SYH1</accession>
<dbReference type="EMBL" id="BGZK01004006">
    <property type="protein sequence ID" value="GBP06228.1"/>
    <property type="molecule type" value="Genomic_DNA"/>
</dbReference>
<proteinExistence type="predicted"/>
<dbReference type="Proteomes" id="UP000299102">
    <property type="component" value="Unassembled WGS sequence"/>
</dbReference>
<evidence type="ECO:0000313" key="3">
    <source>
        <dbReference type="Proteomes" id="UP000299102"/>
    </source>
</evidence>
<keyword evidence="1" id="KW-0472">Membrane</keyword>